<dbReference type="AlphaFoldDB" id="V6IXJ4"/>
<dbReference type="PANTHER" id="PTHR46558">
    <property type="entry name" value="TRACRIPTIONAL REGULATORY PROTEIN-RELATED-RELATED"/>
    <property type="match status" value="1"/>
</dbReference>
<reference evidence="3 4" key="1">
    <citation type="journal article" date="2013" name="Genome Announc.">
        <title>Genome Sequence of Sporolactobacillus laevolacticus DSM442, an Efficient Polymer-Grade D-Lactate Producer from Agricultural Waste Cottonseed as a Nitrogen Source.</title>
        <authorList>
            <person name="Wang H."/>
            <person name="Wang L."/>
            <person name="Ju J."/>
            <person name="Yu B."/>
            <person name="Ma Y."/>
        </authorList>
    </citation>
    <scope>NUCLEOTIDE SEQUENCE [LARGE SCALE GENOMIC DNA]</scope>
    <source>
        <strain evidence="3 4">DSM 442</strain>
    </source>
</reference>
<evidence type="ECO:0000313" key="3">
    <source>
        <dbReference type="EMBL" id="EST12072.1"/>
    </source>
</evidence>
<dbReference type="RefSeq" id="WP_023509902.1">
    <property type="nucleotide sequence ID" value="NZ_AWTC01000006.1"/>
</dbReference>
<dbReference type="PANTHER" id="PTHR46558:SF11">
    <property type="entry name" value="HTH-TYPE TRANSCRIPTIONAL REGULATOR XRE"/>
    <property type="match status" value="1"/>
</dbReference>
<keyword evidence="4" id="KW-1185">Reference proteome</keyword>
<keyword evidence="1" id="KW-0238">DNA-binding</keyword>
<comment type="caution">
    <text evidence="3">The sequence shown here is derived from an EMBL/GenBank/DDBJ whole genome shotgun (WGS) entry which is preliminary data.</text>
</comment>
<dbReference type="EMBL" id="AWTC01000006">
    <property type="protein sequence ID" value="EST12072.1"/>
    <property type="molecule type" value="Genomic_DNA"/>
</dbReference>
<evidence type="ECO:0000313" key="4">
    <source>
        <dbReference type="Proteomes" id="UP000018296"/>
    </source>
</evidence>
<sequence>MGVLLLKKALGDRLKELRELRGLTQKEVASRFGITNFQLSRYETGKANPDPDLIAKFAEYYEVTSDYLLGLSVKKNPEKQPEGRFFYDLDSASQEDLDELENYFKFMQERKKRRENKDTE</sequence>
<dbReference type="OrthoDB" id="1863321at2"/>
<dbReference type="Gene3D" id="1.10.260.40">
    <property type="entry name" value="lambda repressor-like DNA-binding domains"/>
    <property type="match status" value="1"/>
</dbReference>
<evidence type="ECO:0000259" key="2">
    <source>
        <dbReference type="PROSITE" id="PS50943"/>
    </source>
</evidence>
<gene>
    <name evidence="3" type="ORF">P343_08175</name>
</gene>
<dbReference type="CDD" id="cd00093">
    <property type="entry name" value="HTH_XRE"/>
    <property type="match status" value="1"/>
</dbReference>
<feature type="domain" description="HTH cro/C1-type" evidence="2">
    <location>
        <begin position="14"/>
        <end position="68"/>
    </location>
</feature>
<dbReference type="PROSITE" id="PS50943">
    <property type="entry name" value="HTH_CROC1"/>
    <property type="match status" value="1"/>
</dbReference>
<dbReference type="eggNOG" id="COG1396">
    <property type="taxonomic scope" value="Bacteria"/>
</dbReference>
<dbReference type="SUPFAM" id="SSF47413">
    <property type="entry name" value="lambda repressor-like DNA-binding domains"/>
    <property type="match status" value="1"/>
</dbReference>
<accession>V6IXJ4</accession>
<organism evidence="3 4">
    <name type="scientific">Sporolactobacillus laevolacticus DSM 442</name>
    <dbReference type="NCBI Taxonomy" id="1395513"/>
    <lineage>
        <taxon>Bacteria</taxon>
        <taxon>Bacillati</taxon>
        <taxon>Bacillota</taxon>
        <taxon>Bacilli</taxon>
        <taxon>Bacillales</taxon>
        <taxon>Sporolactobacillaceae</taxon>
        <taxon>Sporolactobacillus</taxon>
    </lineage>
</organism>
<protein>
    <submittedName>
        <fullName evidence="3">Transcriptional regulator</fullName>
    </submittedName>
</protein>
<dbReference type="InterPro" id="IPR010982">
    <property type="entry name" value="Lambda_DNA-bd_dom_sf"/>
</dbReference>
<dbReference type="GO" id="GO:0003677">
    <property type="term" value="F:DNA binding"/>
    <property type="evidence" value="ECO:0007669"/>
    <property type="project" value="UniProtKB-KW"/>
</dbReference>
<dbReference type="Pfam" id="PF01381">
    <property type="entry name" value="HTH_3"/>
    <property type="match status" value="1"/>
</dbReference>
<dbReference type="PATRIC" id="fig|1395513.3.peg.1657"/>
<evidence type="ECO:0000256" key="1">
    <source>
        <dbReference type="ARBA" id="ARBA00023125"/>
    </source>
</evidence>
<dbReference type="SMART" id="SM00530">
    <property type="entry name" value="HTH_XRE"/>
    <property type="match status" value="1"/>
</dbReference>
<dbReference type="InterPro" id="IPR001387">
    <property type="entry name" value="Cro/C1-type_HTH"/>
</dbReference>
<proteinExistence type="predicted"/>
<dbReference type="Proteomes" id="UP000018296">
    <property type="component" value="Unassembled WGS sequence"/>
</dbReference>
<dbReference type="STRING" id="1395513.P343_08175"/>
<name>V6IXJ4_9BACL</name>